<dbReference type="KEGG" id="sen:SACE_0888"/>
<dbReference type="EMBL" id="AM420293">
    <property type="protein sequence ID" value="CAM00222.1"/>
    <property type="molecule type" value="Genomic_DNA"/>
</dbReference>
<dbReference type="AlphaFoldDB" id="A4F847"/>
<proteinExistence type="predicted"/>
<keyword evidence="3" id="KW-1185">Reference proteome</keyword>
<feature type="domain" description="Plasmid pRiA4b Orf3-like" evidence="1">
    <location>
        <begin position="199"/>
        <end position="325"/>
    </location>
</feature>
<name>A4F847_SACEN</name>
<dbReference type="STRING" id="405948.SACE_0888"/>
<dbReference type="PANTHER" id="PTHR41878">
    <property type="entry name" value="LEXA REPRESSOR-RELATED"/>
    <property type="match status" value="1"/>
</dbReference>
<gene>
    <name evidence="2" type="ordered locus">SACE_0888</name>
</gene>
<dbReference type="InterPro" id="IPR012912">
    <property type="entry name" value="Plasmid_pRiA4b_Orf3-like"/>
</dbReference>
<dbReference type="HOGENOM" id="CLU_581233_0_0_11"/>
<organism evidence="2 3">
    <name type="scientific">Saccharopolyspora erythraea (strain ATCC 11635 / DSM 40517 / JCM 4748 / NBRC 13426 / NCIMB 8594 / NRRL 2338)</name>
    <dbReference type="NCBI Taxonomy" id="405948"/>
    <lineage>
        <taxon>Bacteria</taxon>
        <taxon>Bacillati</taxon>
        <taxon>Actinomycetota</taxon>
        <taxon>Actinomycetes</taxon>
        <taxon>Pseudonocardiales</taxon>
        <taxon>Pseudonocardiaceae</taxon>
        <taxon>Saccharopolyspora</taxon>
    </lineage>
</organism>
<dbReference type="Proteomes" id="UP000006728">
    <property type="component" value="Chromosome"/>
</dbReference>
<dbReference type="Pfam" id="PF07929">
    <property type="entry name" value="PRiA4_ORF3"/>
    <property type="match status" value="1"/>
</dbReference>
<reference evidence="2 3" key="1">
    <citation type="journal article" date="2007" name="Nat. Biotechnol.">
        <title>Complete genome sequence of the erythromycin-producing bacterium Saccharopolyspora erythraea NRRL23338.</title>
        <authorList>
            <person name="Oliynyk M."/>
            <person name="Samborskyy M."/>
            <person name="Lester J.B."/>
            <person name="Mironenko T."/>
            <person name="Scott N."/>
            <person name="Dickens S."/>
            <person name="Haydock S.F."/>
            <person name="Leadlay P.F."/>
        </authorList>
    </citation>
    <scope>NUCLEOTIDE SEQUENCE [LARGE SCALE GENOMIC DNA]</scope>
    <source>
        <strain evidence="3">ATCC 11635 / DSM 40517 / JCM 4748 / NBRC 13426 / NCIMB 8594 / NRRL 2338</strain>
    </source>
</reference>
<evidence type="ECO:0000313" key="3">
    <source>
        <dbReference type="Proteomes" id="UP000006728"/>
    </source>
</evidence>
<dbReference type="Gene3D" id="3.10.290.30">
    <property type="entry name" value="MM3350-like"/>
    <property type="match status" value="1"/>
</dbReference>
<evidence type="ECO:0000313" key="2">
    <source>
        <dbReference type="EMBL" id="CAM00222.1"/>
    </source>
</evidence>
<evidence type="ECO:0000259" key="1">
    <source>
        <dbReference type="Pfam" id="PF07929"/>
    </source>
</evidence>
<dbReference type="SUPFAM" id="SSF159941">
    <property type="entry name" value="MM3350-like"/>
    <property type="match status" value="1"/>
</dbReference>
<accession>A4F847</accession>
<protein>
    <recommendedName>
        <fullName evidence="1">Plasmid pRiA4b Orf3-like domain-containing protein</fullName>
    </recommendedName>
</protein>
<dbReference type="PANTHER" id="PTHR41878:SF1">
    <property type="entry name" value="TNPR PROTEIN"/>
    <property type="match status" value="1"/>
</dbReference>
<sequence>MTAKGVLRRADVPAAGRALGIELPERVRSAADVPALHWPWTAALGAGLLSIDGGRAVPASALTGWRSANADEVLDLWTRGFAAALTGLFDDDEGSEGLEIGRLALTVLASDPEPTRAELATAISHAILDAGYELYRTFARGFGVRDPAEVTLELLAAFGTVTGTPGRRITPLGRWALSVIGTRGVALLGSSDDAEEDGTYQLKIALQHVRPACWRRVLMSASATLGELHEVIQVAFAWDDDHLHGFTVGRRRYGDPYFDFEYDEHEITLATAFARTRKPITYTYDFGDDWRHEITLEKVVEPAPAATDPICVDGRGDAPVEDCGDDEAAWIAFDKVGINTRLARLGGGGQEAQARLRDDIEVILTDAYGEAEQMTAFQTVLDEEIDFPVPATLLGNPVVVTGLVEDDATLELRARCKGKHAKGLVSFADLEFRPGTVESWLHAAYVTYLGRSPSGVTPPSTWDGLTRWLS</sequence>
<dbReference type="InterPro" id="IPR024047">
    <property type="entry name" value="MM3350-like_sf"/>
</dbReference>
<dbReference type="eggNOG" id="COG4974">
    <property type="taxonomic scope" value="Bacteria"/>
</dbReference>